<organism evidence="1 2">
    <name type="scientific">Erwinia tracheiphila</name>
    <dbReference type="NCBI Taxonomy" id="65700"/>
    <lineage>
        <taxon>Bacteria</taxon>
        <taxon>Pseudomonadati</taxon>
        <taxon>Pseudomonadota</taxon>
        <taxon>Gammaproteobacteria</taxon>
        <taxon>Enterobacterales</taxon>
        <taxon>Erwiniaceae</taxon>
        <taxon>Erwinia</taxon>
    </lineage>
</organism>
<reference evidence="1 2" key="1">
    <citation type="submission" date="2016-01" db="EMBL/GenBank/DDBJ databases">
        <authorList>
            <person name="Oliw E.H."/>
        </authorList>
    </citation>
    <scope>NUCLEOTIDE SEQUENCE [LARGE SCALE GENOMIC DNA]</scope>
    <source>
        <strain evidence="1 2">MDcuke</strain>
    </source>
</reference>
<evidence type="ECO:0000313" key="1">
    <source>
        <dbReference type="EMBL" id="AXF75242.1"/>
    </source>
</evidence>
<dbReference type="EMBL" id="CP013970">
    <property type="protein sequence ID" value="AXF75242.1"/>
    <property type="molecule type" value="Genomic_DNA"/>
</dbReference>
<sequence>MLSYRQSVSRLEEIEWTLKKTLGLAELTEVYSVLEVPRIASSLQICSDIEHFHYYNVLSEDALRDKVNVLFGRYFLEKIVSALLVDTSGSLWVNGRIRQRVIVARALLSHQLFSPRSGKYRRCPPKNCPSDF</sequence>
<name>A0A345CP75_9GAMM</name>
<protein>
    <submittedName>
        <fullName evidence="1">Uncharacterized protein</fullName>
    </submittedName>
</protein>
<dbReference type="Proteomes" id="UP000264980">
    <property type="component" value="Chromosome"/>
</dbReference>
<accession>A0A345CP75</accession>
<proteinExistence type="predicted"/>
<dbReference type="AlphaFoldDB" id="A0A345CP75"/>
<evidence type="ECO:0000313" key="2">
    <source>
        <dbReference type="Proteomes" id="UP000264980"/>
    </source>
</evidence>
<gene>
    <name evidence="1" type="ORF">AV903_02570</name>
</gene>